<evidence type="ECO:0000313" key="2">
    <source>
        <dbReference type="Proteomes" id="UP001443914"/>
    </source>
</evidence>
<accession>A0AAW1HGU3</accession>
<dbReference type="AlphaFoldDB" id="A0AAW1HGU3"/>
<comment type="caution">
    <text evidence="1">The sequence shown here is derived from an EMBL/GenBank/DDBJ whole genome shotgun (WGS) entry which is preliminary data.</text>
</comment>
<name>A0AAW1HGU3_SAPOF</name>
<gene>
    <name evidence="1" type="ORF">RND81_11G020000</name>
</gene>
<protein>
    <submittedName>
        <fullName evidence="1">Uncharacterized protein</fullName>
    </submittedName>
</protein>
<evidence type="ECO:0000313" key="1">
    <source>
        <dbReference type="EMBL" id="KAK9675630.1"/>
    </source>
</evidence>
<proteinExistence type="predicted"/>
<dbReference type="Proteomes" id="UP001443914">
    <property type="component" value="Unassembled WGS sequence"/>
</dbReference>
<reference evidence="1" key="1">
    <citation type="submission" date="2024-03" db="EMBL/GenBank/DDBJ databases">
        <title>WGS assembly of Saponaria officinalis var. Norfolk2.</title>
        <authorList>
            <person name="Jenkins J."/>
            <person name="Shu S."/>
            <person name="Grimwood J."/>
            <person name="Barry K."/>
            <person name="Goodstein D."/>
            <person name="Schmutz J."/>
            <person name="Leebens-Mack J."/>
            <person name="Osbourn A."/>
        </authorList>
    </citation>
    <scope>NUCLEOTIDE SEQUENCE [LARGE SCALE GENOMIC DNA]</scope>
    <source>
        <strain evidence="1">JIC</strain>
    </source>
</reference>
<organism evidence="1 2">
    <name type="scientific">Saponaria officinalis</name>
    <name type="common">Common soapwort</name>
    <name type="synonym">Lychnis saponaria</name>
    <dbReference type="NCBI Taxonomy" id="3572"/>
    <lineage>
        <taxon>Eukaryota</taxon>
        <taxon>Viridiplantae</taxon>
        <taxon>Streptophyta</taxon>
        <taxon>Embryophyta</taxon>
        <taxon>Tracheophyta</taxon>
        <taxon>Spermatophyta</taxon>
        <taxon>Magnoliopsida</taxon>
        <taxon>eudicotyledons</taxon>
        <taxon>Gunneridae</taxon>
        <taxon>Pentapetalae</taxon>
        <taxon>Caryophyllales</taxon>
        <taxon>Caryophyllaceae</taxon>
        <taxon>Caryophylleae</taxon>
        <taxon>Saponaria</taxon>
    </lineage>
</organism>
<sequence length="106" mass="12358">MKDRGKIYRDIWLQLSILALVFLALNNNLFIVPSSAFFSWNLMNLQVSKRSWISYGVQCGKRHPTKKYDLECKIIQCVLGSMITVEDLDEVRELWSKHCKKNFSTG</sequence>
<keyword evidence="2" id="KW-1185">Reference proteome</keyword>
<dbReference type="EMBL" id="JBDFQZ010000011">
    <property type="protein sequence ID" value="KAK9675630.1"/>
    <property type="molecule type" value="Genomic_DNA"/>
</dbReference>